<dbReference type="Proteomes" id="UP000094336">
    <property type="component" value="Unassembled WGS sequence"/>
</dbReference>
<proteinExistence type="predicted"/>
<gene>
    <name evidence="1" type="ORF">BABINDRAFT_6760</name>
</gene>
<protein>
    <submittedName>
        <fullName evidence="1">Uncharacterized protein</fullName>
    </submittedName>
</protein>
<dbReference type="RefSeq" id="XP_018987481.1">
    <property type="nucleotide sequence ID" value="XM_019132505.1"/>
</dbReference>
<sequence>MNDQKRVCRRCKKKRAEDETPDVAKYKTCAPCRIIERKSKRVKKAVNTGTPIELAEIQLQEDDSRLPELQDATLLCDICGRHRLSNDNGRYKLCALCLIDPTSNLNVESDYAEYLRKLATNKSDDVANLIYYKHLIPPAVPVHAASPEEILAELTQRFIYPISHVTGFQFSRKTSNVLGKQAPIVKALYKCKQDARSKPARDEYDDEPKAVYRSLRTTECQSSVLVSYNLQSMLLVVKYSHKTHSSFLTKNYSNELVAIILEYFANGSTANNILTELQKRAYANDAQLAYGDLAEEIKAIKKATFLRDFSRENILWESHLRSGEFILPMGIDDYPAYTHSNAELAENLAALESADQNGYLSQQQHQLQQNHSVDIGKLVAQYGEFARDELDLKHEMEFARDEIKHEIDELAIDPGLAGLDNSNLTEMGGDIVGLVGLDEGDESLESRLKAGVMAVIDPLIGE</sequence>
<keyword evidence="2" id="KW-1185">Reference proteome</keyword>
<dbReference type="AlphaFoldDB" id="A0A1E3QWU3"/>
<dbReference type="OrthoDB" id="4084568at2759"/>
<reference evidence="2" key="1">
    <citation type="submission" date="2016-05" db="EMBL/GenBank/DDBJ databases">
        <title>Comparative genomics of biotechnologically important yeasts.</title>
        <authorList>
            <consortium name="DOE Joint Genome Institute"/>
            <person name="Riley R."/>
            <person name="Haridas S."/>
            <person name="Wolfe K.H."/>
            <person name="Lopes M.R."/>
            <person name="Hittinger C.T."/>
            <person name="Goker M."/>
            <person name="Salamov A."/>
            <person name="Wisecaver J."/>
            <person name="Long T.M."/>
            <person name="Aerts A.L."/>
            <person name="Barry K."/>
            <person name="Choi C."/>
            <person name="Clum A."/>
            <person name="Coughlan A.Y."/>
            <person name="Deshpande S."/>
            <person name="Douglass A.P."/>
            <person name="Hanson S.J."/>
            <person name="Klenk H.-P."/>
            <person name="Labutti K."/>
            <person name="Lapidus A."/>
            <person name="Lindquist E."/>
            <person name="Lipzen A."/>
            <person name="Meier-Kolthoff J.P."/>
            <person name="Ohm R.A."/>
            <person name="Otillar R.P."/>
            <person name="Pangilinan J."/>
            <person name="Peng Y."/>
            <person name="Rokas A."/>
            <person name="Rosa C.A."/>
            <person name="Scheuner C."/>
            <person name="Sibirny A.A."/>
            <person name="Slot J.C."/>
            <person name="Stielow J.B."/>
            <person name="Sun H."/>
            <person name="Kurtzman C.P."/>
            <person name="Blackwell M."/>
            <person name="Grigoriev I.V."/>
            <person name="Jeffries T.W."/>
        </authorList>
    </citation>
    <scope>NUCLEOTIDE SEQUENCE [LARGE SCALE GENOMIC DNA]</scope>
    <source>
        <strain evidence="2">NRRL Y-12698</strain>
    </source>
</reference>
<evidence type="ECO:0000313" key="2">
    <source>
        <dbReference type="Proteomes" id="UP000094336"/>
    </source>
</evidence>
<dbReference type="GeneID" id="30150358"/>
<name>A0A1E3QWU3_9ASCO</name>
<organism evidence="1 2">
    <name type="scientific">Babjeviella inositovora NRRL Y-12698</name>
    <dbReference type="NCBI Taxonomy" id="984486"/>
    <lineage>
        <taxon>Eukaryota</taxon>
        <taxon>Fungi</taxon>
        <taxon>Dikarya</taxon>
        <taxon>Ascomycota</taxon>
        <taxon>Saccharomycotina</taxon>
        <taxon>Pichiomycetes</taxon>
        <taxon>Serinales incertae sedis</taxon>
        <taxon>Babjeviella</taxon>
    </lineage>
</organism>
<dbReference type="EMBL" id="KV454427">
    <property type="protein sequence ID" value="ODQ82153.1"/>
    <property type="molecule type" value="Genomic_DNA"/>
</dbReference>
<evidence type="ECO:0000313" key="1">
    <source>
        <dbReference type="EMBL" id="ODQ82153.1"/>
    </source>
</evidence>
<dbReference type="STRING" id="984486.A0A1E3QWU3"/>
<accession>A0A1E3QWU3</accession>